<evidence type="ECO:0000256" key="9">
    <source>
        <dbReference type="ARBA" id="ARBA00022516"/>
    </source>
</evidence>
<comment type="caution">
    <text evidence="21">The sequence shown here is derived from an EMBL/GenBank/DDBJ whole genome shotgun (WGS) entry which is preliminary data.</text>
</comment>
<evidence type="ECO:0000256" key="5">
    <source>
        <dbReference type="ARBA" id="ARBA00010185"/>
    </source>
</evidence>
<keyword evidence="10 18" id="KW-0808">Transferase</keyword>
<evidence type="ECO:0000256" key="8">
    <source>
        <dbReference type="ARBA" id="ARBA00022475"/>
    </source>
</evidence>
<feature type="compositionally biased region" description="Low complexity" evidence="19">
    <location>
        <begin position="34"/>
        <end position="45"/>
    </location>
</feature>
<keyword evidence="13 20" id="KW-1133">Transmembrane helix</keyword>
<keyword evidence="9" id="KW-0444">Lipid biosynthesis</keyword>
<feature type="transmembrane region" description="Helical" evidence="20">
    <location>
        <begin position="192"/>
        <end position="211"/>
    </location>
</feature>
<dbReference type="GO" id="GO:0005886">
    <property type="term" value="C:plasma membrane"/>
    <property type="evidence" value="ECO:0007669"/>
    <property type="project" value="UniProtKB-SubCell"/>
</dbReference>
<evidence type="ECO:0000256" key="16">
    <source>
        <dbReference type="ARBA" id="ARBA00023209"/>
    </source>
</evidence>
<evidence type="ECO:0000256" key="7">
    <source>
        <dbReference type="ARBA" id="ARBA00019373"/>
    </source>
</evidence>
<dbReference type="EMBL" id="CAJB01000431">
    <property type="protein sequence ID" value="CCH80471.1"/>
    <property type="molecule type" value="Genomic_DNA"/>
</dbReference>
<evidence type="ECO:0000256" key="4">
    <source>
        <dbReference type="ARBA" id="ARBA00005189"/>
    </source>
</evidence>
<evidence type="ECO:0000256" key="12">
    <source>
        <dbReference type="ARBA" id="ARBA00022695"/>
    </source>
</evidence>
<sequence length="324" mass="33198">MASADTDSASEPDAGSPSARPSQGPRSVEPPGNASADAPTSDAPDGPVDAAPGSPSRAGRNLPQAIGVGVGLGALVVLSLAFHRQLFAVVMAAAILVGVWELHRAFATVHIKVAVVPLAAGCLSMIASALYRGAESLILTFGLTCIAVLVWRMADGVVGAARDVMGSLFVAVYPCFLAGFPALMLAKDDGHWRIVLFILVTVCSDVGGYAAGVLFGKHPMAPSVSPKKSWEGFGGSMVLSAVAGALGIRLMLDGLWWQGVVLGAVVAVAATLGDLAESLIKRDLGIKDMGTILPGHGGIMDRLDSLIICAPVTWALLVWFVPNG</sequence>
<keyword evidence="17" id="KW-1208">Phospholipid metabolism</keyword>
<dbReference type="AlphaFoldDB" id="A0A077M3R2"/>
<evidence type="ECO:0000256" key="20">
    <source>
        <dbReference type="SAM" id="Phobius"/>
    </source>
</evidence>
<dbReference type="PROSITE" id="PS01315">
    <property type="entry name" value="CDS"/>
    <property type="match status" value="1"/>
</dbReference>
<evidence type="ECO:0000256" key="17">
    <source>
        <dbReference type="ARBA" id="ARBA00023264"/>
    </source>
</evidence>
<protein>
    <recommendedName>
        <fullName evidence="7 18">Phosphatidate cytidylyltransferase</fullName>
        <ecNumber evidence="6 18">2.7.7.41</ecNumber>
    </recommendedName>
</protein>
<dbReference type="Pfam" id="PF01148">
    <property type="entry name" value="CTP_transf_1"/>
    <property type="match status" value="1"/>
</dbReference>
<dbReference type="PANTHER" id="PTHR46382">
    <property type="entry name" value="PHOSPHATIDATE CYTIDYLYLTRANSFERASE"/>
    <property type="match status" value="1"/>
</dbReference>
<gene>
    <name evidence="21" type="ORF">BN12_950014</name>
</gene>
<dbReference type="OrthoDB" id="9799199at2"/>
<dbReference type="PANTHER" id="PTHR46382:SF1">
    <property type="entry name" value="PHOSPHATIDATE CYTIDYLYLTRANSFERASE"/>
    <property type="match status" value="1"/>
</dbReference>
<comment type="subcellular location">
    <subcellularLocation>
        <location evidence="2">Cell membrane</location>
        <topology evidence="2">Multi-pass membrane protein</topology>
    </subcellularLocation>
</comment>
<evidence type="ECO:0000256" key="6">
    <source>
        <dbReference type="ARBA" id="ARBA00012487"/>
    </source>
</evidence>
<evidence type="ECO:0000256" key="14">
    <source>
        <dbReference type="ARBA" id="ARBA00023098"/>
    </source>
</evidence>
<dbReference type="UniPathway" id="UPA00557">
    <property type="reaction ID" value="UER00614"/>
</dbReference>
<keyword evidence="14" id="KW-0443">Lipid metabolism</keyword>
<feature type="transmembrane region" description="Helical" evidence="20">
    <location>
        <begin position="232"/>
        <end position="250"/>
    </location>
</feature>
<feature type="transmembrane region" description="Helical" evidence="20">
    <location>
        <begin position="62"/>
        <end position="80"/>
    </location>
</feature>
<keyword evidence="15 20" id="KW-0472">Membrane</keyword>
<evidence type="ECO:0000256" key="15">
    <source>
        <dbReference type="ARBA" id="ARBA00023136"/>
    </source>
</evidence>
<comment type="similarity">
    <text evidence="5 18">Belongs to the CDS family.</text>
</comment>
<comment type="pathway">
    <text evidence="3 18">Phospholipid metabolism; CDP-diacylglycerol biosynthesis; CDP-diacylglycerol from sn-glycerol 3-phosphate: step 3/3.</text>
</comment>
<proteinExistence type="inferred from homology"/>
<comment type="pathway">
    <text evidence="4">Lipid metabolism.</text>
</comment>
<dbReference type="EC" id="2.7.7.41" evidence="6 18"/>
<dbReference type="RefSeq" id="WP_048552542.1">
    <property type="nucleotide sequence ID" value="NZ_HF570958.1"/>
</dbReference>
<keyword evidence="8" id="KW-1003">Cell membrane</keyword>
<keyword evidence="22" id="KW-1185">Reference proteome</keyword>
<feature type="transmembrane region" description="Helical" evidence="20">
    <location>
        <begin position="256"/>
        <end position="276"/>
    </location>
</feature>
<evidence type="ECO:0000256" key="2">
    <source>
        <dbReference type="ARBA" id="ARBA00004651"/>
    </source>
</evidence>
<evidence type="ECO:0000256" key="18">
    <source>
        <dbReference type="RuleBase" id="RU003938"/>
    </source>
</evidence>
<evidence type="ECO:0000256" key="11">
    <source>
        <dbReference type="ARBA" id="ARBA00022692"/>
    </source>
</evidence>
<feature type="transmembrane region" description="Helical" evidence="20">
    <location>
        <begin position="137"/>
        <end position="154"/>
    </location>
</feature>
<evidence type="ECO:0000256" key="1">
    <source>
        <dbReference type="ARBA" id="ARBA00001698"/>
    </source>
</evidence>
<dbReference type="Proteomes" id="UP000035721">
    <property type="component" value="Unassembled WGS sequence"/>
</dbReference>
<dbReference type="InterPro" id="IPR000374">
    <property type="entry name" value="PC_trans"/>
</dbReference>
<accession>A0A077M3R2</accession>
<evidence type="ECO:0000256" key="13">
    <source>
        <dbReference type="ARBA" id="ARBA00022989"/>
    </source>
</evidence>
<comment type="catalytic activity">
    <reaction evidence="1 18">
        <text>a 1,2-diacyl-sn-glycero-3-phosphate + CTP + H(+) = a CDP-1,2-diacyl-sn-glycerol + diphosphate</text>
        <dbReference type="Rhea" id="RHEA:16229"/>
        <dbReference type="ChEBI" id="CHEBI:15378"/>
        <dbReference type="ChEBI" id="CHEBI:33019"/>
        <dbReference type="ChEBI" id="CHEBI:37563"/>
        <dbReference type="ChEBI" id="CHEBI:58332"/>
        <dbReference type="ChEBI" id="CHEBI:58608"/>
        <dbReference type="EC" id="2.7.7.41"/>
    </reaction>
</comment>
<evidence type="ECO:0000313" key="21">
    <source>
        <dbReference type="EMBL" id="CCH80471.1"/>
    </source>
</evidence>
<evidence type="ECO:0000313" key="22">
    <source>
        <dbReference type="Proteomes" id="UP000035721"/>
    </source>
</evidence>
<evidence type="ECO:0000256" key="3">
    <source>
        <dbReference type="ARBA" id="ARBA00005119"/>
    </source>
</evidence>
<feature type="transmembrane region" description="Helical" evidence="20">
    <location>
        <begin position="303"/>
        <end position="321"/>
    </location>
</feature>
<dbReference type="GO" id="GO:0004605">
    <property type="term" value="F:phosphatidate cytidylyltransferase activity"/>
    <property type="evidence" value="ECO:0007669"/>
    <property type="project" value="UniProtKB-EC"/>
</dbReference>
<evidence type="ECO:0000256" key="19">
    <source>
        <dbReference type="SAM" id="MobiDB-lite"/>
    </source>
</evidence>
<evidence type="ECO:0000256" key="10">
    <source>
        <dbReference type="ARBA" id="ARBA00022679"/>
    </source>
</evidence>
<keyword evidence="12 18" id="KW-0548">Nucleotidyltransferase</keyword>
<keyword evidence="11 18" id="KW-0812">Transmembrane</keyword>
<feature type="transmembrane region" description="Helical" evidence="20">
    <location>
        <begin position="109"/>
        <end position="131"/>
    </location>
</feature>
<organism evidence="21 22">
    <name type="scientific">Nostocoides japonicum T1-X7</name>
    <dbReference type="NCBI Taxonomy" id="1194083"/>
    <lineage>
        <taxon>Bacteria</taxon>
        <taxon>Bacillati</taxon>
        <taxon>Actinomycetota</taxon>
        <taxon>Actinomycetes</taxon>
        <taxon>Micrococcales</taxon>
        <taxon>Intrasporangiaceae</taxon>
        <taxon>Nostocoides</taxon>
    </lineage>
</organism>
<dbReference type="GO" id="GO:0016024">
    <property type="term" value="P:CDP-diacylglycerol biosynthetic process"/>
    <property type="evidence" value="ECO:0007669"/>
    <property type="project" value="UniProtKB-UniPathway"/>
</dbReference>
<dbReference type="STRING" id="1194083.BN12_950014"/>
<feature type="transmembrane region" description="Helical" evidence="20">
    <location>
        <begin position="166"/>
        <end position="186"/>
    </location>
</feature>
<feature type="transmembrane region" description="Helical" evidence="20">
    <location>
        <begin position="86"/>
        <end position="102"/>
    </location>
</feature>
<keyword evidence="16" id="KW-0594">Phospholipid biosynthesis</keyword>
<reference evidence="21 22" key="1">
    <citation type="journal article" date="2013" name="ISME J.">
        <title>A metabolic model for members of the genus Tetrasphaera involved in enhanced biological phosphorus removal.</title>
        <authorList>
            <person name="Kristiansen R."/>
            <person name="Nguyen H.T.T."/>
            <person name="Saunders A.M."/>
            <person name="Nielsen J.L."/>
            <person name="Wimmer R."/>
            <person name="Le V.Q."/>
            <person name="McIlroy S.J."/>
            <person name="Petrovski S."/>
            <person name="Seviour R.J."/>
            <person name="Calteau A."/>
            <person name="Nielsen K.L."/>
            <person name="Nielsen P.H."/>
        </authorList>
    </citation>
    <scope>NUCLEOTIDE SEQUENCE [LARGE SCALE GENOMIC DNA]</scope>
    <source>
        <strain evidence="21 22">T1-X7</strain>
    </source>
</reference>
<feature type="region of interest" description="Disordered" evidence="19">
    <location>
        <begin position="1"/>
        <end position="58"/>
    </location>
</feature>
<name>A0A077M3R2_9MICO</name>